<proteinExistence type="predicted"/>
<organism evidence="2 3">
    <name type="scientific">Phascolomyces articulosus</name>
    <dbReference type="NCBI Taxonomy" id="60185"/>
    <lineage>
        <taxon>Eukaryota</taxon>
        <taxon>Fungi</taxon>
        <taxon>Fungi incertae sedis</taxon>
        <taxon>Mucoromycota</taxon>
        <taxon>Mucoromycotina</taxon>
        <taxon>Mucoromycetes</taxon>
        <taxon>Mucorales</taxon>
        <taxon>Lichtheimiaceae</taxon>
        <taxon>Phascolomyces</taxon>
    </lineage>
</organism>
<gene>
    <name evidence="2" type="ORF">BDA99DRAFT_295219</name>
</gene>
<feature type="region of interest" description="Disordered" evidence="1">
    <location>
        <begin position="1"/>
        <end position="48"/>
    </location>
</feature>
<dbReference type="EMBL" id="JAIXMP010000058">
    <property type="protein sequence ID" value="KAI9244552.1"/>
    <property type="molecule type" value="Genomic_DNA"/>
</dbReference>
<keyword evidence="3" id="KW-1185">Reference proteome</keyword>
<dbReference type="Proteomes" id="UP001209540">
    <property type="component" value="Unassembled WGS sequence"/>
</dbReference>
<protein>
    <submittedName>
        <fullName evidence="2">Uncharacterized protein</fullName>
    </submittedName>
</protein>
<name>A0AAD5JXR4_9FUNG</name>
<reference evidence="2" key="1">
    <citation type="journal article" date="2022" name="IScience">
        <title>Evolution of zygomycete secretomes and the origins of terrestrial fungal ecologies.</title>
        <authorList>
            <person name="Chang Y."/>
            <person name="Wang Y."/>
            <person name="Mondo S."/>
            <person name="Ahrendt S."/>
            <person name="Andreopoulos W."/>
            <person name="Barry K."/>
            <person name="Beard J."/>
            <person name="Benny G.L."/>
            <person name="Blankenship S."/>
            <person name="Bonito G."/>
            <person name="Cuomo C."/>
            <person name="Desiro A."/>
            <person name="Gervers K.A."/>
            <person name="Hundley H."/>
            <person name="Kuo A."/>
            <person name="LaButti K."/>
            <person name="Lang B.F."/>
            <person name="Lipzen A."/>
            <person name="O'Donnell K."/>
            <person name="Pangilinan J."/>
            <person name="Reynolds N."/>
            <person name="Sandor L."/>
            <person name="Smith M.E."/>
            <person name="Tsang A."/>
            <person name="Grigoriev I.V."/>
            <person name="Stajich J.E."/>
            <person name="Spatafora J.W."/>
        </authorList>
    </citation>
    <scope>NUCLEOTIDE SEQUENCE</scope>
    <source>
        <strain evidence="2">RSA 2281</strain>
    </source>
</reference>
<evidence type="ECO:0000256" key="1">
    <source>
        <dbReference type="SAM" id="MobiDB-lite"/>
    </source>
</evidence>
<evidence type="ECO:0000313" key="3">
    <source>
        <dbReference type="Proteomes" id="UP001209540"/>
    </source>
</evidence>
<accession>A0AAD5JXR4</accession>
<sequence length="185" mass="20827">MARSATRQQKRKRDEPLNEKTSISNEEHVSTSLPPAKKTKEAASPKKLKRTAAEVVVTQTMNEKMEVDVSSVEKIDVWIGATDATKKIGLYYGTATDTRNWIGVPELEPESSLEDACVWAAIQAIERCGNDTKNVFIYTDCRGLCTDENRNPLREKLNEKISQRSGSTVIVRSNPKQKKRISRFL</sequence>
<dbReference type="AlphaFoldDB" id="A0AAD5JXR4"/>
<reference evidence="2" key="2">
    <citation type="submission" date="2023-02" db="EMBL/GenBank/DDBJ databases">
        <authorList>
            <consortium name="DOE Joint Genome Institute"/>
            <person name="Mondo S.J."/>
            <person name="Chang Y."/>
            <person name="Wang Y."/>
            <person name="Ahrendt S."/>
            <person name="Andreopoulos W."/>
            <person name="Barry K."/>
            <person name="Beard J."/>
            <person name="Benny G.L."/>
            <person name="Blankenship S."/>
            <person name="Bonito G."/>
            <person name="Cuomo C."/>
            <person name="Desiro A."/>
            <person name="Gervers K.A."/>
            <person name="Hundley H."/>
            <person name="Kuo A."/>
            <person name="LaButti K."/>
            <person name="Lang B.F."/>
            <person name="Lipzen A."/>
            <person name="O'Donnell K."/>
            <person name="Pangilinan J."/>
            <person name="Reynolds N."/>
            <person name="Sandor L."/>
            <person name="Smith M.W."/>
            <person name="Tsang A."/>
            <person name="Grigoriev I.V."/>
            <person name="Stajich J.E."/>
            <person name="Spatafora J.W."/>
        </authorList>
    </citation>
    <scope>NUCLEOTIDE SEQUENCE</scope>
    <source>
        <strain evidence="2">RSA 2281</strain>
    </source>
</reference>
<comment type="caution">
    <text evidence="2">The sequence shown here is derived from an EMBL/GenBank/DDBJ whole genome shotgun (WGS) entry which is preliminary data.</text>
</comment>
<evidence type="ECO:0000313" key="2">
    <source>
        <dbReference type="EMBL" id="KAI9244552.1"/>
    </source>
</evidence>